<dbReference type="GO" id="GO:0006654">
    <property type="term" value="P:phosphatidic acid biosynthetic process"/>
    <property type="evidence" value="ECO:0007669"/>
    <property type="project" value="TreeGrafter"/>
</dbReference>
<evidence type="ECO:0000313" key="3">
    <source>
        <dbReference type="EMBL" id="ODN02387.1"/>
    </source>
</evidence>
<dbReference type="GO" id="GO:0005739">
    <property type="term" value="C:mitochondrion"/>
    <property type="evidence" value="ECO:0007669"/>
    <property type="project" value="TreeGrafter"/>
</dbReference>
<dbReference type="GO" id="GO:0052689">
    <property type="term" value="F:carboxylic ester hydrolase activity"/>
    <property type="evidence" value="ECO:0007669"/>
    <property type="project" value="TreeGrafter"/>
</dbReference>
<keyword evidence="3" id="KW-0378">Hydrolase</keyword>
<dbReference type="InterPro" id="IPR000073">
    <property type="entry name" value="AB_hydrolase_1"/>
</dbReference>
<feature type="domain" description="AB hydrolase-1" evidence="2">
    <location>
        <begin position="1"/>
        <end position="168"/>
    </location>
</feature>
<dbReference type="OMA" id="ETAYHAM"/>
<proteinExistence type="inferred from homology"/>
<dbReference type="InterPro" id="IPR029058">
    <property type="entry name" value="AB_hydrolase_fold"/>
</dbReference>
<dbReference type="OrthoDB" id="7457040at2759"/>
<dbReference type="STRING" id="48709.A0A1D2NAW1"/>
<evidence type="ECO:0000259" key="2">
    <source>
        <dbReference type="Pfam" id="PF00561"/>
    </source>
</evidence>
<accession>A0A1D2NAW1</accession>
<dbReference type="GO" id="GO:0005811">
    <property type="term" value="C:lipid droplet"/>
    <property type="evidence" value="ECO:0007669"/>
    <property type="project" value="TreeGrafter"/>
</dbReference>
<comment type="similarity">
    <text evidence="1">Belongs to the peptidase S33 family. ABHD4/ABHD5 subfamily.</text>
</comment>
<evidence type="ECO:0000313" key="4">
    <source>
        <dbReference type="Proteomes" id="UP000094527"/>
    </source>
</evidence>
<dbReference type="AlphaFoldDB" id="A0A1D2NAW1"/>
<organism evidence="3 4">
    <name type="scientific">Orchesella cincta</name>
    <name type="common">Springtail</name>
    <name type="synonym">Podura cincta</name>
    <dbReference type="NCBI Taxonomy" id="48709"/>
    <lineage>
        <taxon>Eukaryota</taxon>
        <taxon>Metazoa</taxon>
        <taxon>Ecdysozoa</taxon>
        <taxon>Arthropoda</taxon>
        <taxon>Hexapoda</taxon>
        <taxon>Collembola</taxon>
        <taxon>Entomobryomorpha</taxon>
        <taxon>Entomobryoidea</taxon>
        <taxon>Orchesellidae</taxon>
        <taxon>Orchesellinae</taxon>
        <taxon>Orchesella</taxon>
    </lineage>
</organism>
<dbReference type="PANTHER" id="PTHR42886">
    <property type="entry name" value="RE40534P-RELATED"/>
    <property type="match status" value="1"/>
</dbReference>
<reference evidence="3 4" key="1">
    <citation type="journal article" date="2016" name="Genome Biol. Evol.">
        <title>Gene Family Evolution Reflects Adaptation to Soil Environmental Stressors in the Genome of the Collembolan Orchesella cincta.</title>
        <authorList>
            <person name="Faddeeva-Vakhrusheva A."/>
            <person name="Derks M.F."/>
            <person name="Anvar S.Y."/>
            <person name="Agamennone V."/>
            <person name="Suring W."/>
            <person name="Smit S."/>
            <person name="van Straalen N.M."/>
            <person name="Roelofs D."/>
        </authorList>
    </citation>
    <scope>NUCLEOTIDE SEQUENCE [LARGE SCALE GENOMIC DNA]</scope>
    <source>
        <tissue evidence="3">Mixed pool</tissue>
    </source>
</reference>
<dbReference type="GO" id="GO:0055088">
    <property type="term" value="P:lipid homeostasis"/>
    <property type="evidence" value="ECO:0007669"/>
    <property type="project" value="TreeGrafter"/>
</dbReference>
<dbReference type="Proteomes" id="UP000094527">
    <property type="component" value="Unassembled WGS sequence"/>
</dbReference>
<keyword evidence="4" id="KW-1185">Reference proteome</keyword>
<dbReference type="EMBL" id="LJIJ01000113">
    <property type="protein sequence ID" value="ODN02387.1"/>
    <property type="molecule type" value="Genomic_DNA"/>
</dbReference>
<dbReference type="SUPFAM" id="SSF53474">
    <property type="entry name" value="alpha/beta-Hydrolases"/>
    <property type="match status" value="1"/>
</dbReference>
<gene>
    <name evidence="3" type="ORF">Ocin01_04296</name>
</gene>
<dbReference type="PANTHER" id="PTHR42886:SF29">
    <property type="entry name" value="PUMMELIG, ISOFORM A"/>
    <property type="match status" value="1"/>
</dbReference>
<dbReference type="Pfam" id="PF00561">
    <property type="entry name" value="Abhydrolase_1"/>
    <property type="match status" value="1"/>
</dbReference>
<evidence type="ECO:0000256" key="1">
    <source>
        <dbReference type="ARBA" id="ARBA00038097"/>
    </source>
</evidence>
<dbReference type="Gene3D" id="3.40.50.1820">
    <property type="entry name" value="alpha/beta hydrolase"/>
    <property type="match status" value="1"/>
</dbReference>
<comment type="caution">
    <text evidence="3">The sequence shown here is derived from an EMBL/GenBank/DDBJ whole genome shotgun (WGS) entry which is preliminary data.</text>
</comment>
<dbReference type="GO" id="GO:0042171">
    <property type="term" value="F:lysophosphatidic acid acyltransferase activity"/>
    <property type="evidence" value="ECO:0007669"/>
    <property type="project" value="TreeGrafter"/>
</dbReference>
<protein>
    <submittedName>
        <fullName evidence="3">Abhydrolase domain-containing protein 4</fullName>
    </submittedName>
</protein>
<sequence length="256" mass="28769">MPGFGQSTRPVFSSDPSIAEEQFLIYMEAWREKVGLPKMIMLGHSMGAFLGVFICAQGCSHDIRRSMGMITTIGFSEKPVDLSQLTHIPTTHRMIVKVLDSLPLNPLWTVRLMGPMGAELIKRVRMDLISNFVHVLDDAPSKVANYIFHCNVQKPATGETAYHAMMSTFGWAKNPLVHRLSQLDPEIPMTLMYGSRSWVDHYPGEKIQATRPSSYVSYHVVVSGHHIYADTVKSFNEITLAACEVEQKDQDVVKLF</sequence>
<name>A0A1D2NAW1_ORCCI</name>